<accession>A0A9X8XF45</accession>
<gene>
    <name evidence="1" type="ORF">NCTC6179_00485</name>
</gene>
<reference evidence="1 2" key="1">
    <citation type="submission" date="2018-06" db="EMBL/GenBank/DDBJ databases">
        <authorList>
            <consortium name="Pathogen Informatics"/>
            <person name="Doyle S."/>
        </authorList>
    </citation>
    <scope>NUCLEOTIDE SEQUENCE [LARGE SCALE GENOMIC DNA]</scope>
    <source>
        <strain evidence="1 2">NCTC6179</strain>
    </source>
</reference>
<dbReference type="EMBL" id="LS483361">
    <property type="protein sequence ID" value="SQF66325.1"/>
    <property type="molecule type" value="Genomic_DNA"/>
</dbReference>
<name>A0A9X8XF45_STREQ</name>
<dbReference type="RefSeq" id="WP_012678849.1">
    <property type="nucleotide sequence ID" value="NZ_LR134316.1"/>
</dbReference>
<protein>
    <submittedName>
        <fullName evidence="1">Phage protein</fullName>
    </submittedName>
</protein>
<sequence>MTVKELIEKLQEYPDWLNVKLRLFDVDLLEAAYEANNPRRDDVISDEKETINVDRTDLNELEISAQGY</sequence>
<proteinExistence type="predicted"/>
<dbReference type="Proteomes" id="UP000249571">
    <property type="component" value="Chromosome 1"/>
</dbReference>
<organism evidence="1 2">
    <name type="scientific">Streptococcus dysgalactiae subsp. equisimilis</name>
    <name type="common">Streptococcus equisimilis</name>
    <dbReference type="NCBI Taxonomy" id="119602"/>
    <lineage>
        <taxon>Bacteria</taxon>
        <taxon>Bacillati</taxon>
        <taxon>Bacillota</taxon>
        <taxon>Bacilli</taxon>
        <taxon>Lactobacillales</taxon>
        <taxon>Streptococcaceae</taxon>
        <taxon>Streptococcus</taxon>
    </lineage>
</organism>
<dbReference type="AlphaFoldDB" id="A0A9X8XF45"/>
<evidence type="ECO:0000313" key="2">
    <source>
        <dbReference type="Proteomes" id="UP000249571"/>
    </source>
</evidence>
<evidence type="ECO:0000313" key="1">
    <source>
        <dbReference type="EMBL" id="SQF66325.1"/>
    </source>
</evidence>